<feature type="compositionally biased region" description="Low complexity" evidence="1">
    <location>
        <begin position="67"/>
        <end position="85"/>
    </location>
</feature>
<dbReference type="VEuPathDB" id="VectorBase:ADAC010342"/>
<keyword evidence="4" id="KW-1185">Reference proteome</keyword>
<organism evidence="2">
    <name type="scientific">Anopheles darlingi</name>
    <name type="common">Mosquito</name>
    <dbReference type="NCBI Taxonomy" id="43151"/>
    <lineage>
        <taxon>Eukaryota</taxon>
        <taxon>Metazoa</taxon>
        <taxon>Ecdysozoa</taxon>
        <taxon>Arthropoda</taxon>
        <taxon>Hexapoda</taxon>
        <taxon>Insecta</taxon>
        <taxon>Pterygota</taxon>
        <taxon>Neoptera</taxon>
        <taxon>Endopterygota</taxon>
        <taxon>Diptera</taxon>
        <taxon>Nematocera</taxon>
        <taxon>Culicoidea</taxon>
        <taxon>Culicidae</taxon>
        <taxon>Anophelinae</taxon>
        <taxon>Anopheles</taxon>
    </lineage>
</organism>
<evidence type="ECO:0000313" key="3">
    <source>
        <dbReference type="EnsemblMetazoa" id="ADAC010342-PA"/>
    </source>
</evidence>
<feature type="region of interest" description="Disordered" evidence="1">
    <location>
        <begin position="58"/>
        <end position="107"/>
    </location>
</feature>
<dbReference type="VEuPathDB" id="VectorBase:ADAR2_009667"/>
<gene>
    <name evidence="2" type="ORF">AND_010342</name>
</gene>
<protein>
    <submittedName>
        <fullName evidence="2">T-diRNAhydrouridine synthase</fullName>
    </submittedName>
</protein>
<dbReference type="EnsemblMetazoa" id="ADAC010342-RA">
    <property type="protein sequence ID" value="ADAC010342-PA"/>
    <property type="gene ID" value="ADAC010342"/>
</dbReference>
<reference evidence="2" key="2">
    <citation type="submission" date="2010-05" db="EMBL/GenBank/DDBJ databases">
        <authorList>
            <person name="Almeida L.G."/>
            <person name="Nicolas M.F."/>
            <person name="Souza R.C."/>
            <person name="Vasconcelos A.T.R."/>
        </authorList>
    </citation>
    <scope>NUCLEOTIDE SEQUENCE</scope>
</reference>
<reference evidence="2 4" key="1">
    <citation type="journal article" date="2010" name="BMC Genomics">
        <title>Combination of measures distinguishes pre-miRNAs from other stem-loops in the genome of the newly sequenced Anopheles darlingi.</title>
        <authorList>
            <person name="Mendes N.D."/>
            <person name="Freitas A.T."/>
            <person name="Vasconcelos A.T."/>
            <person name="Sagot M.F."/>
        </authorList>
    </citation>
    <scope>NUCLEOTIDE SEQUENCE</scope>
</reference>
<dbReference type="STRING" id="43151.W5J1K9"/>
<evidence type="ECO:0000313" key="4">
    <source>
        <dbReference type="Proteomes" id="UP000000673"/>
    </source>
</evidence>
<reference evidence="3" key="4">
    <citation type="submission" date="2015-06" db="UniProtKB">
        <authorList>
            <consortium name="EnsemblMetazoa"/>
        </authorList>
    </citation>
    <scope>IDENTIFICATION</scope>
</reference>
<name>W5J1K9_ANODA</name>
<accession>W5J1K9</accession>
<dbReference type="Proteomes" id="UP000000673">
    <property type="component" value="Unassembled WGS sequence"/>
</dbReference>
<evidence type="ECO:0000256" key="1">
    <source>
        <dbReference type="SAM" id="MobiDB-lite"/>
    </source>
</evidence>
<dbReference type="EMBL" id="ADMH02002168">
    <property type="protein sequence ID" value="ETN58082.1"/>
    <property type="molecule type" value="Genomic_DNA"/>
</dbReference>
<dbReference type="Pfam" id="PF05142">
    <property type="entry name" value="DUF702"/>
    <property type="match status" value="1"/>
</dbReference>
<sequence>MNRRRRRSFDELCKNVVTCTNPMGLKCEHRLCKTCCRSKCYREDLDCPGHKIRIKSRRDKAKALTLAEQQQQQQQQSSENGNGAQPTEPHEQDVAVPEMTDKAEALS</sequence>
<dbReference type="AlphaFoldDB" id="W5J1K9"/>
<evidence type="ECO:0000313" key="2">
    <source>
        <dbReference type="EMBL" id="ETN58082.1"/>
    </source>
</evidence>
<dbReference type="HOGENOM" id="CLU_2212137_0_0_1"/>
<reference evidence="2" key="3">
    <citation type="journal article" date="2013" name="Nucleic Acids Res.">
        <title>The genome of Anopheles darlingi, the main neotropical malaria vector.</title>
        <authorList>
            <person name="Marinotti O."/>
            <person name="Cerqueira G.C."/>
            <person name="de Almeida L.G."/>
            <person name="Ferro M.I."/>
            <person name="Loreto E.L."/>
            <person name="Zaha A."/>
            <person name="Teixeira S.M."/>
            <person name="Wespiser A.R."/>
            <person name="Almeida E Silva A."/>
            <person name="Schlindwein A.D."/>
            <person name="Pacheco A.C."/>
            <person name="Silva A.L."/>
            <person name="Graveley B.R."/>
            <person name="Walenz B.P."/>
            <person name="Lima Bde A."/>
            <person name="Ribeiro C.A."/>
            <person name="Nunes-Silva C.G."/>
            <person name="de Carvalho C.R."/>
            <person name="Soares C.M."/>
            <person name="de Menezes C.B."/>
            <person name="Matiolli C."/>
            <person name="Caffrey D."/>
            <person name="Araujo D.A."/>
            <person name="de Oliveira D.M."/>
            <person name="Golenbock D."/>
            <person name="Grisard E.C."/>
            <person name="Fantinatti-Garboggini F."/>
            <person name="de Carvalho F.M."/>
            <person name="Barcellos F.G."/>
            <person name="Prosdocimi F."/>
            <person name="May G."/>
            <person name="Azevedo Junior G.M."/>
            <person name="Guimaraes G.M."/>
            <person name="Goldman G.H."/>
            <person name="Padilha I.Q."/>
            <person name="Batista Jda S."/>
            <person name="Ferro J.A."/>
            <person name="Ribeiro J.M."/>
            <person name="Fietto J.L."/>
            <person name="Dabbas K.M."/>
            <person name="Cerdeira L."/>
            <person name="Agnez-Lima L.F."/>
            <person name="Brocchi M."/>
            <person name="de Carvalho M.O."/>
            <person name="Teixeira Mde M."/>
            <person name="Diniz Maia Mde M."/>
            <person name="Goldman M.H."/>
            <person name="Cruz Schneider M.P."/>
            <person name="Felipe M.S."/>
            <person name="Hungria M."/>
            <person name="Nicolas M.F."/>
            <person name="Pereira M."/>
            <person name="Montes M.A."/>
            <person name="Cantao M.E."/>
            <person name="Vincentz M."/>
            <person name="Rafael M.S."/>
            <person name="Silverman N."/>
            <person name="Stoco P.H."/>
            <person name="Souza R.C."/>
            <person name="Vicentini R."/>
            <person name="Gazzinelli R.T."/>
            <person name="Neves Rde O."/>
            <person name="Silva R."/>
            <person name="Astolfi-Filho S."/>
            <person name="Maciel T.E."/>
            <person name="Urmenyi T.P."/>
            <person name="Tadei W.P."/>
            <person name="Camargo E.P."/>
            <person name="de Vasconcelos A.T."/>
        </authorList>
    </citation>
    <scope>NUCLEOTIDE SEQUENCE</scope>
</reference>
<feature type="compositionally biased region" description="Basic and acidic residues" evidence="1">
    <location>
        <begin position="88"/>
        <end position="107"/>
    </location>
</feature>
<proteinExistence type="predicted"/>